<gene>
    <name evidence="1" type="ORF">MPH_06788</name>
</gene>
<comment type="caution">
    <text evidence="1">The sequence shown here is derived from an EMBL/GenBank/DDBJ whole genome shotgun (WGS) entry which is preliminary data.</text>
</comment>
<reference evidence="1 2" key="1">
    <citation type="journal article" date="2012" name="BMC Genomics">
        <title>Tools to kill: Genome of one of the most destructive plant pathogenic fungi Macrophomina phaseolina.</title>
        <authorList>
            <person name="Islam M.S."/>
            <person name="Haque M.S."/>
            <person name="Islam M.M."/>
            <person name="Emdad E.M."/>
            <person name="Halim A."/>
            <person name="Hossen Q.M.M."/>
            <person name="Hossain M.Z."/>
            <person name="Ahmed B."/>
            <person name="Rahim S."/>
            <person name="Rahman M.S."/>
            <person name="Alam M.M."/>
            <person name="Hou S."/>
            <person name="Wan X."/>
            <person name="Saito J.A."/>
            <person name="Alam M."/>
        </authorList>
    </citation>
    <scope>NUCLEOTIDE SEQUENCE [LARGE SCALE GENOMIC DNA]</scope>
    <source>
        <strain evidence="1 2">MS6</strain>
    </source>
</reference>
<evidence type="ECO:0000313" key="1">
    <source>
        <dbReference type="EMBL" id="EKG15967.1"/>
    </source>
</evidence>
<name>K2RTE1_MACPH</name>
<organism evidence="1 2">
    <name type="scientific">Macrophomina phaseolina (strain MS6)</name>
    <name type="common">Charcoal rot fungus</name>
    <dbReference type="NCBI Taxonomy" id="1126212"/>
    <lineage>
        <taxon>Eukaryota</taxon>
        <taxon>Fungi</taxon>
        <taxon>Dikarya</taxon>
        <taxon>Ascomycota</taxon>
        <taxon>Pezizomycotina</taxon>
        <taxon>Dothideomycetes</taxon>
        <taxon>Dothideomycetes incertae sedis</taxon>
        <taxon>Botryosphaeriales</taxon>
        <taxon>Botryosphaeriaceae</taxon>
        <taxon>Macrophomina</taxon>
    </lineage>
</organism>
<dbReference type="Proteomes" id="UP000007129">
    <property type="component" value="Unassembled WGS sequence"/>
</dbReference>
<proteinExistence type="predicted"/>
<dbReference type="EMBL" id="AHHD01000287">
    <property type="protein sequence ID" value="EKG15967.1"/>
    <property type="molecule type" value="Genomic_DNA"/>
</dbReference>
<accession>K2RTE1</accession>
<protein>
    <submittedName>
        <fullName evidence="1">Uncharacterized protein</fullName>
    </submittedName>
</protein>
<evidence type="ECO:0000313" key="2">
    <source>
        <dbReference type="Proteomes" id="UP000007129"/>
    </source>
</evidence>
<dbReference type="VEuPathDB" id="FungiDB:MPH_06788"/>
<dbReference type="InParanoid" id="K2RTE1"/>
<dbReference type="AlphaFoldDB" id="K2RTE1"/>
<sequence>MILRFHLLFLSETSLPSMQCRSIRGFSKRANDWSSVASFNGSGDEPASTDFFRNRYDGVDSVDSISLSDVEGNVLEFTCYFRMELTSENCLMA</sequence>
<dbReference type="HOGENOM" id="CLU_2400092_0_0_1"/>